<organism evidence="2 3">
    <name type="scientific">Streptomyces lonarensis</name>
    <dbReference type="NCBI Taxonomy" id="700599"/>
    <lineage>
        <taxon>Bacteria</taxon>
        <taxon>Bacillati</taxon>
        <taxon>Actinomycetota</taxon>
        <taxon>Actinomycetes</taxon>
        <taxon>Kitasatosporales</taxon>
        <taxon>Streptomycetaceae</taxon>
        <taxon>Streptomyces</taxon>
    </lineage>
</organism>
<dbReference type="CDD" id="cd02440">
    <property type="entry name" value="AdoMet_MTases"/>
    <property type="match status" value="1"/>
</dbReference>
<name>A0A7X6HXN5_9ACTN</name>
<accession>A0A7X6HXN5</accession>
<dbReference type="SUPFAM" id="SSF53335">
    <property type="entry name" value="S-adenosyl-L-methionine-dependent methyltransferases"/>
    <property type="match status" value="1"/>
</dbReference>
<dbReference type="GO" id="GO:0006596">
    <property type="term" value="P:polyamine biosynthetic process"/>
    <property type="evidence" value="ECO:0007669"/>
    <property type="project" value="UniProtKB-KW"/>
</dbReference>
<keyword evidence="3" id="KW-1185">Reference proteome</keyword>
<evidence type="ECO:0000256" key="1">
    <source>
        <dbReference type="ARBA" id="ARBA00023115"/>
    </source>
</evidence>
<keyword evidence="1" id="KW-0620">Polyamine biosynthesis</keyword>
<dbReference type="InterPro" id="IPR029063">
    <property type="entry name" value="SAM-dependent_MTases_sf"/>
</dbReference>
<proteinExistence type="predicted"/>
<protein>
    <submittedName>
        <fullName evidence="2">Fused MFS/spermidine synthase</fullName>
    </submittedName>
</protein>
<dbReference type="AlphaFoldDB" id="A0A7X6HXN5"/>
<reference evidence="2 3" key="1">
    <citation type="submission" date="2020-03" db="EMBL/GenBank/DDBJ databases">
        <title>Draft genome of Streptomyces sp. ventii, isolated from the Axial Seamount in the Pacific Ocean, and resequencing of the two type strains Streptomyces lonarensis strain NCL 716 and Streptomyces bohaiensis strain 11A07.</title>
        <authorList>
            <person name="Loughran R.M."/>
            <person name="Pfannmuller K.M."/>
            <person name="Wasson B.J."/>
            <person name="Deadmond M.C."/>
            <person name="Paddock B.E."/>
            <person name="Koyack M.J."/>
            <person name="Gallegos D.A."/>
            <person name="Mitchell E.A."/>
            <person name="Ushijima B."/>
            <person name="Saw J.H."/>
            <person name="Mcphail K.L."/>
            <person name="Videau P."/>
        </authorList>
    </citation>
    <scope>NUCLEOTIDE SEQUENCE [LARGE SCALE GENOMIC DNA]</scope>
    <source>
        <strain evidence="2 3">NCL716</strain>
    </source>
</reference>
<dbReference type="PANTHER" id="PTHR43317">
    <property type="entry name" value="THERMOSPERMINE SYNTHASE ACAULIS5"/>
    <property type="match status" value="1"/>
</dbReference>
<dbReference type="Proteomes" id="UP000578686">
    <property type="component" value="Unassembled WGS sequence"/>
</dbReference>
<evidence type="ECO:0000313" key="2">
    <source>
        <dbReference type="EMBL" id="NJQ04349.1"/>
    </source>
</evidence>
<dbReference type="NCBIfam" id="NF037959">
    <property type="entry name" value="MFS_SpdSyn"/>
    <property type="match status" value="1"/>
</dbReference>
<sequence length="281" mass="29416">MTSAPARPVSGPVAHGTARLLPDLDRPHAWLLTVDDVPQSYVDLADPGHLEFEYVRRLAQLLTTTVPDEQPPRVVHLGGGALSLPRHLAHRRPGSRHLVVEDDGALIELVTATLGEPPAGVELCHGDAAAVLSELPPHSVDAVVADVFSGDRTPAHLTTPAFLRRSAAALRPGGVHLANLADSAPFAFLRPQLAAAAEVFAEVCLVAEPSVLRGRRFGNVVLAASDRSLPVAELTRGCAADAFPARVVHGPALLRFLGDARPPGDAGIPSPRPPEGAFTVG</sequence>
<gene>
    <name evidence="2" type="ORF">HCN56_01840</name>
</gene>
<dbReference type="Gene3D" id="3.40.50.150">
    <property type="entry name" value="Vaccinia Virus protein VP39"/>
    <property type="match status" value="1"/>
</dbReference>
<evidence type="ECO:0000313" key="3">
    <source>
        <dbReference type="Proteomes" id="UP000578686"/>
    </source>
</evidence>
<dbReference type="EMBL" id="JAAVJD010000005">
    <property type="protein sequence ID" value="NJQ04349.1"/>
    <property type="molecule type" value="Genomic_DNA"/>
</dbReference>
<dbReference type="RefSeq" id="WP_167967649.1">
    <property type="nucleotide sequence ID" value="NZ_BHZG01000039.1"/>
</dbReference>
<dbReference type="PANTHER" id="PTHR43317:SF1">
    <property type="entry name" value="THERMOSPERMINE SYNTHASE ACAULIS5"/>
    <property type="match status" value="1"/>
</dbReference>
<comment type="caution">
    <text evidence="2">The sequence shown here is derived from an EMBL/GenBank/DDBJ whole genome shotgun (WGS) entry which is preliminary data.</text>
</comment>